<proteinExistence type="predicted"/>
<protein>
    <submittedName>
        <fullName evidence="1">Uncharacterized protein</fullName>
    </submittedName>
</protein>
<organism evidence="1">
    <name type="scientific">viral metagenome</name>
    <dbReference type="NCBI Taxonomy" id="1070528"/>
    <lineage>
        <taxon>unclassified sequences</taxon>
        <taxon>metagenomes</taxon>
        <taxon>organismal metagenomes</taxon>
    </lineage>
</organism>
<dbReference type="AlphaFoldDB" id="A0A6C0CFV1"/>
<accession>A0A6C0CFV1</accession>
<dbReference type="EMBL" id="MN739395">
    <property type="protein sequence ID" value="QHT02445.1"/>
    <property type="molecule type" value="Genomic_DNA"/>
</dbReference>
<sequence length="174" mass="20761">METDKSLKLIKPQKVVKISFNKLLFIDQELYDNIDALPNILKYRIYIMKVREFWKNYVPLTAQIPLWYPRYSKQTNLLLDCQLKNIHFSHLPCNTLESNKKYICGCQCPYCSEFDEDFKMITCINNTVLNIKDIPCTESKWNNDGVFNPLYDLANYKRLIDYEPLYFSSIWSQL</sequence>
<reference evidence="1" key="1">
    <citation type="journal article" date="2020" name="Nature">
        <title>Giant virus diversity and host interactions through global metagenomics.</title>
        <authorList>
            <person name="Schulz F."/>
            <person name="Roux S."/>
            <person name="Paez-Espino D."/>
            <person name="Jungbluth S."/>
            <person name="Walsh D.A."/>
            <person name="Denef V.J."/>
            <person name="McMahon K.D."/>
            <person name="Konstantinidis K.T."/>
            <person name="Eloe-Fadrosh E.A."/>
            <person name="Kyrpides N.C."/>
            <person name="Woyke T."/>
        </authorList>
    </citation>
    <scope>NUCLEOTIDE SEQUENCE</scope>
    <source>
        <strain evidence="1">GVMAG-M-3300020595-32</strain>
    </source>
</reference>
<name>A0A6C0CFV1_9ZZZZ</name>
<evidence type="ECO:0000313" key="1">
    <source>
        <dbReference type="EMBL" id="QHT02445.1"/>
    </source>
</evidence>